<dbReference type="Gene3D" id="1.10.10.60">
    <property type="entry name" value="Homeodomain-like"/>
    <property type="match status" value="1"/>
</dbReference>
<accession>A0A9N9EMT8</accession>
<organism evidence="1 2">
    <name type="scientific">Ambispora leptoticha</name>
    <dbReference type="NCBI Taxonomy" id="144679"/>
    <lineage>
        <taxon>Eukaryota</taxon>
        <taxon>Fungi</taxon>
        <taxon>Fungi incertae sedis</taxon>
        <taxon>Mucoromycota</taxon>
        <taxon>Glomeromycotina</taxon>
        <taxon>Glomeromycetes</taxon>
        <taxon>Archaeosporales</taxon>
        <taxon>Ambisporaceae</taxon>
        <taxon>Ambispora</taxon>
    </lineage>
</organism>
<reference evidence="1" key="1">
    <citation type="submission" date="2021-06" db="EMBL/GenBank/DDBJ databases">
        <authorList>
            <person name="Kallberg Y."/>
            <person name="Tangrot J."/>
            <person name="Rosling A."/>
        </authorList>
    </citation>
    <scope>NUCLEOTIDE SEQUENCE</scope>
    <source>
        <strain evidence="1">FL130A</strain>
    </source>
</reference>
<evidence type="ECO:0000313" key="2">
    <source>
        <dbReference type="Proteomes" id="UP000789508"/>
    </source>
</evidence>
<proteinExistence type="predicted"/>
<dbReference type="Proteomes" id="UP000789508">
    <property type="component" value="Unassembled WGS sequence"/>
</dbReference>
<dbReference type="EMBL" id="CAJVPS010014160">
    <property type="protein sequence ID" value="CAG8680935.1"/>
    <property type="molecule type" value="Genomic_DNA"/>
</dbReference>
<gene>
    <name evidence="1" type="ORF">ALEPTO_LOCUS10857</name>
</gene>
<name>A0A9N9EMT8_9GLOM</name>
<feature type="non-terminal residue" evidence="1">
    <location>
        <position position="151"/>
    </location>
</feature>
<sequence>MTKTTLTNIRRHEICLKKQDNPNITQKDLVEWCKQMLRVEVDQVTISRLLKRSNLEEALLEWCLRAQERILLTDKLLRDLQLLCYQHPMKVNDFLNPENENVIDEQFTDKEIVKLFCKEREVEIEDEDREGNYSKEVDNIMKVGHVLERLK</sequence>
<dbReference type="AlphaFoldDB" id="A0A9N9EMT8"/>
<comment type="caution">
    <text evidence="1">The sequence shown here is derived from an EMBL/GenBank/DDBJ whole genome shotgun (WGS) entry which is preliminary data.</text>
</comment>
<keyword evidence="2" id="KW-1185">Reference proteome</keyword>
<protein>
    <submittedName>
        <fullName evidence="1">7028_t:CDS:1</fullName>
    </submittedName>
</protein>
<evidence type="ECO:0000313" key="1">
    <source>
        <dbReference type="EMBL" id="CAG8680935.1"/>
    </source>
</evidence>
<dbReference type="OrthoDB" id="125347at2759"/>